<proteinExistence type="inferred from homology"/>
<evidence type="ECO:0000259" key="3">
    <source>
        <dbReference type="Pfam" id="PF00465"/>
    </source>
</evidence>
<gene>
    <name evidence="5" type="ordered locus">DEFDS_1141</name>
</gene>
<comment type="similarity">
    <text evidence="1">Belongs to the iron-containing alcohol dehydrogenase family.</text>
</comment>
<feature type="domain" description="Fe-containing alcohol dehydrogenase-like C-terminal" evidence="4">
    <location>
        <begin position="186"/>
        <end position="341"/>
    </location>
</feature>
<dbReference type="InterPro" id="IPR056798">
    <property type="entry name" value="ADH_Fe_C"/>
</dbReference>
<name>D3PDD7_DEFDS</name>
<dbReference type="HOGENOM" id="CLU_007207_0_0_0"/>
<dbReference type="RefSeq" id="WP_013007857.1">
    <property type="nucleotide sequence ID" value="NC_013939.1"/>
</dbReference>
<dbReference type="Gene3D" id="1.20.1090.10">
    <property type="entry name" value="Dehydroquinate synthase-like - alpha domain"/>
    <property type="match status" value="1"/>
</dbReference>
<evidence type="ECO:0000259" key="4">
    <source>
        <dbReference type="Pfam" id="PF25137"/>
    </source>
</evidence>
<dbReference type="GO" id="GO:0046872">
    <property type="term" value="F:metal ion binding"/>
    <property type="evidence" value="ECO:0007669"/>
    <property type="project" value="InterPro"/>
</dbReference>
<dbReference type="Pfam" id="PF25137">
    <property type="entry name" value="ADH_Fe_C"/>
    <property type="match status" value="1"/>
</dbReference>
<dbReference type="SUPFAM" id="SSF56796">
    <property type="entry name" value="Dehydroquinate synthase-like"/>
    <property type="match status" value="1"/>
</dbReference>
<keyword evidence="2 5" id="KW-0560">Oxidoreductase</keyword>
<dbReference type="Pfam" id="PF00465">
    <property type="entry name" value="Fe-ADH"/>
    <property type="match status" value="1"/>
</dbReference>
<dbReference type="EMBL" id="AP011529">
    <property type="protein sequence ID" value="BAI80610.1"/>
    <property type="molecule type" value="Genomic_DNA"/>
</dbReference>
<dbReference type="CDD" id="cd08181">
    <property type="entry name" value="PPD-like"/>
    <property type="match status" value="1"/>
</dbReference>
<dbReference type="PANTHER" id="PTHR11496">
    <property type="entry name" value="ALCOHOL DEHYDROGENASE"/>
    <property type="match status" value="1"/>
</dbReference>
<dbReference type="InterPro" id="IPR039697">
    <property type="entry name" value="Alcohol_dehydrogenase_Fe"/>
</dbReference>
<dbReference type="eggNOG" id="COG1454">
    <property type="taxonomic scope" value="Bacteria"/>
</dbReference>
<evidence type="ECO:0000313" key="5">
    <source>
        <dbReference type="EMBL" id="BAI80610.1"/>
    </source>
</evidence>
<dbReference type="PANTHER" id="PTHR11496:SF104">
    <property type="entry name" value="3-DEOXY-ALPHA-D-MANNO-OCTULOSONATE 8-OXIDASE"/>
    <property type="match status" value="1"/>
</dbReference>
<dbReference type="KEGG" id="ddf:DEFDS_1141"/>
<reference evidence="5 6" key="1">
    <citation type="journal article" date="2010" name="DNA Res.">
        <title>Bacterial lifestyle in a deep-sea hydrothermal vent chimney revealed by the genome sequence of the thermophilic bacterium Deferribacter desulfuricans SSM1.</title>
        <authorList>
            <person name="Takaki Y."/>
            <person name="Shimamura S."/>
            <person name="Nakagawa S."/>
            <person name="Fukuhara Y."/>
            <person name="Horikawa H."/>
            <person name="Ankai A."/>
            <person name="Harada T."/>
            <person name="Hosoyama A."/>
            <person name="Oguchi A."/>
            <person name="Fukui S."/>
            <person name="Fujita N."/>
            <person name="Takami H."/>
            <person name="Takai K."/>
        </authorList>
    </citation>
    <scope>NUCLEOTIDE SEQUENCE [LARGE SCALE GENOMIC DNA]</scope>
    <source>
        <strain evidence="6">DSM 14783 / JCM 11476 / NBRC 101012 / SSM1</strain>
    </source>
</reference>
<dbReference type="EC" id="1.1.1.1" evidence="5"/>
<dbReference type="GO" id="GO:0004022">
    <property type="term" value="F:alcohol dehydrogenase (NAD+) activity"/>
    <property type="evidence" value="ECO:0007669"/>
    <property type="project" value="UniProtKB-EC"/>
</dbReference>
<dbReference type="AlphaFoldDB" id="D3PDD7"/>
<dbReference type="FunFam" id="3.40.50.1970:FF:000003">
    <property type="entry name" value="Alcohol dehydrogenase, iron-containing"/>
    <property type="match status" value="1"/>
</dbReference>
<dbReference type="Gene3D" id="3.40.50.1970">
    <property type="match status" value="1"/>
</dbReference>
<dbReference type="STRING" id="639282.DEFDS_1141"/>
<evidence type="ECO:0000313" key="6">
    <source>
        <dbReference type="Proteomes" id="UP000001520"/>
    </source>
</evidence>
<dbReference type="InterPro" id="IPR001670">
    <property type="entry name" value="ADH_Fe/GldA"/>
</dbReference>
<dbReference type="Proteomes" id="UP000001520">
    <property type="component" value="Chromosome"/>
</dbReference>
<evidence type="ECO:0000256" key="1">
    <source>
        <dbReference type="ARBA" id="ARBA00007358"/>
    </source>
</evidence>
<dbReference type="OrthoDB" id="1623957at2"/>
<accession>D3PDD7</accession>
<feature type="domain" description="Alcohol dehydrogenase iron-type/glycerol dehydrogenase GldA" evidence="3">
    <location>
        <begin position="9"/>
        <end position="173"/>
    </location>
</feature>
<sequence>MKDFTFYSPTKVYMTVNFYDVFKKEIVKYNKIALVCGKTAAYKTGFVDFLKEIKGDNLFIFDEIEENPSINTVIKGGRFVRQNRCDLIVAFGGGSSLDAAKAIAAFATNNMGFYELLSQNGLPNPPIPIFAIPTTCGTGSEVNHYAIITDYEKNDKINFGKTANFPKKAFLNPEFLETLDENLIFATAFDALTHAFEGYLSVKANPFSDLLAKEAMNNICNVLKDNDLDKEHLKLLLYSSTIAGTVIMHTATTLLHAMGYYLTNNKNIHHGTANFLLLPVYMKMLRFYKVGKLLSINEIVDNIEGLVEKYTEIFNVDLRKLFTEEELKKLSKYAMGKNNVKNTLFQTTEEKLFEFLADYIL</sequence>
<keyword evidence="6" id="KW-1185">Reference proteome</keyword>
<evidence type="ECO:0000256" key="2">
    <source>
        <dbReference type="ARBA" id="ARBA00023002"/>
    </source>
</evidence>
<protein>
    <submittedName>
        <fullName evidence="5">Alcohol dehydrogenase, class IV</fullName>
        <ecNumber evidence="5">1.1.1.1</ecNumber>
    </submittedName>
</protein>
<organism evidence="5 6">
    <name type="scientific">Deferribacter desulfuricans (strain DSM 14783 / JCM 11476 / NBRC 101012 / SSM1)</name>
    <dbReference type="NCBI Taxonomy" id="639282"/>
    <lineage>
        <taxon>Bacteria</taxon>
        <taxon>Pseudomonadati</taxon>
        <taxon>Deferribacterota</taxon>
        <taxon>Deferribacteres</taxon>
        <taxon>Deferribacterales</taxon>
        <taxon>Deferribacteraceae</taxon>
        <taxon>Deferribacter</taxon>
    </lineage>
</organism>